<dbReference type="Proteomes" id="UP001501057">
    <property type="component" value="Unassembled WGS sequence"/>
</dbReference>
<feature type="chain" id="PRO_5047513530" description="DUF4156 domain-containing protein" evidence="1">
    <location>
        <begin position="20"/>
        <end position="124"/>
    </location>
</feature>
<proteinExistence type="predicted"/>
<sequence>MRLSAVVVLALLLSLSACGGDSVESAQAAATQLGCEDVETDEVVGADETVSCTVDGNGYRIAWFADDESRDLYRRAAENVQEYTENAGEDPPGEFGVVFGDNWGVECLDTTCDEVLEILGGERI</sequence>
<dbReference type="EMBL" id="BAAAME010000002">
    <property type="protein sequence ID" value="GAA1728457.1"/>
    <property type="molecule type" value="Genomic_DNA"/>
</dbReference>
<accession>A0ABN2JII6</accession>
<keyword evidence="3" id="KW-1185">Reference proteome</keyword>
<organism evidence="2 3">
    <name type="scientific">Aeromicrobium alkaliterrae</name>
    <dbReference type="NCBI Taxonomy" id="302168"/>
    <lineage>
        <taxon>Bacteria</taxon>
        <taxon>Bacillati</taxon>
        <taxon>Actinomycetota</taxon>
        <taxon>Actinomycetes</taxon>
        <taxon>Propionibacteriales</taxon>
        <taxon>Nocardioidaceae</taxon>
        <taxon>Aeromicrobium</taxon>
    </lineage>
</organism>
<protein>
    <recommendedName>
        <fullName evidence="4">DUF4156 domain-containing protein</fullName>
    </recommendedName>
</protein>
<evidence type="ECO:0000313" key="3">
    <source>
        <dbReference type="Proteomes" id="UP001501057"/>
    </source>
</evidence>
<reference evidence="2 3" key="1">
    <citation type="journal article" date="2019" name="Int. J. Syst. Evol. Microbiol.">
        <title>The Global Catalogue of Microorganisms (GCM) 10K type strain sequencing project: providing services to taxonomists for standard genome sequencing and annotation.</title>
        <authorList>
            <consortium name="The Broad Institute Genomics Platform"/>
            <consortium name="The Broad Institute Genome Sequencing Center for Infectious Disease"/>
            <person name="Wu L."/>
            <person name="Ma J."/>
        </authorList>
    </citation>
    <scope>NUCLEOTIDE SEQUENCE [LARGE SCALE GENOMIC DNA]</scope>
    <source>
        <strain evidence="2 3">JCM 13518</strain>
    </source>
</reference>
<name>A0ABN2JII6_9ACTN</name>
<gene>
    <name evidence="2" type="ORF">GCM10009710_06360</name>
</gene>
<evidence type="ECO:0008006" key="4">
    <source>
        <dbReference type="Google" id="ProtNLM"/>
    </source>
</evidence>
<evidence type="ECO:0000313" key="2">
    <source>
        <dbReference type="EMBL" id="GAA1728457.1"/>
    </source>
</evidence>
<evidence type="ECO:0000256" key="1">
    <source>
        <dbReference type="SAM" id="SignalP"/>
    </source>
</evidence>
<comment type="caution">
    <text evidence="2">The sequence shown here is derived from an EMBL/GenBank/DDBJ whole genome shotgun (WGS) entry which is preliminary data.</text>
</comment>
<dbReference type="RefSeq" id="WP_344197667.1">
    <property type="nucleotide sequence ID" value="NZ_BAAAME010000002.1"/>
</dbReference>
<dbReference type="PROSITE" id="PS51257">
    <property type="entry name" value="PROKAR_LIPOPROTEIN"/>
    <property type="match status" value="1"/>
</dbReference>
<feature type="signal peptide" evidence="1">
    <location>
        <begin position="1"/>
        <end position="19"/>
    </location>
</feature>
<keyword evidence="1" id="KW-0732">Signal</keyword>